<evidence type="ECO:0000313" key="9">
    <source>
        <dbReference type="EMBL" id="GAA0141689.1"/>
    </source>
</evidence>
<organism evidence="9 10">
    <name type="scientific">Lithospermum erythrorhizon</name>
    <name type="common">Purple gromwell</name>
    <name type="synonym">Lithospermum officinale var. erythrorhizon</name>
    <dbReference type="NCBI Taxonomy" id="34254"/>
    <lineage>
        <taxon>Eukaryota</taxon>
        <taxon>Viridiplantae</taxon>
        <taxon>Streptophyta</taxon>
        <taxon>Embryophyta</taxon>
        <taxon>Tracheophyta</taxon>
        <taxon>Spermatophyta</taxon>
        <taxon>Magnoliopsida</taxon>
        <taxon>eudicotyledons</taxon>
        <taxon>Gunneridae</taxon>
        <taxon>Pentapetalae</taxon>
        <taxon>asterids</taxon>
        <taxon>lamiids</taxon>
        <taxon>Boraginales</taxon>
        <taxon>Boraginaceae</taxon>
        <taxon>Boraginoideae</taxon>
        <taxon>Lithospermeae</taxon>
        <taxon>Lithospermum</taxon>
    </lineage>
</organism>
<evidence type="ECO:0000256" key="4">
    <source>
        <dbReference type="ARBA" id="ARBA00022702"/>
    </source>
</evidence>
<dbReference type="Pfam" id="PF05498">
    <property type="entry name" value="RALF"/>
    <property type="match status" value="1"/>
</dbReference>
<evidence type="ECO:0000256" key="6">
    <source>
        <dbReference type="ARBA" id="ARBA00023157"/>
    </source>
</evidence>
<comment type="function">
    <text evidence="7">Cell signaling peptide that may regulate plant stress, growth, and development. Mediates a rapid alkalinization of extracellular space by mediating a transient increase in the cytoplasmic Ca(2+) concentration leading to a calcium-dependent signaling events through a cell surface receptor and a concomitant activation of some intracellular mitogen-activated protein kinases.</text>
</comment>
<dbReference type="PANTHER" id="PTHR34270:SF3">
    <property type="entry name" value="PROTEIN RALF-LIKE 16-RELATED"/>
    <property type="match status" value="1"/>
</dbReference>
<dbReference type="PANTHER" id="PTHR34270">
    <property type="entry name" value="PROTEIN RALF-LIKE 15-RELATED"/>
    <property type="match status" value="1"/>
</dbReference>
<evidence type="ECO:0000256" key="1">
    <source>
        <dbReference type="ARBA" id="ARBA00004613"/>
    </source>
</evidence>
<comment type="subcellular location">
    <subcellularLocation>
        <location evidence="1">Secreted</location>
    </subcellularLocation>
</comment>
<dbReference type="GO" id="GO:0005576">
    <property type="term" value="C:extracellular region"/>
    <property type="evidence" value="ECO:0007669"/>
    <property type="project" value="UniProtKB-SubCell"/>
</dbReference>
<dbReference type="AlphaFoldDB" id="A0AAV3NQN5"/>
<keyword evidence="4" id="KW-0372">Hormone</keyword>
<evidence type="ECO:0000256" key="2">
    <source>
        <dbReference type="ARBA" id="ARBA00009178"/>
    </source>
</evidence>
<keyword evidence="10" id="KW-1185">Reference proteome</keyword>
<evidence type="ECO:0000256" key="7">
    <source>
        <dbReference type="ARBA" id="ARBA00037228"/>
    </source>
</evidence>
<feature type="chain" id="PRO_5043528417" evidence="8">
    <location>
        <begin position="27"/>
        <end position="82"/>
    </location>
</feature>
<dbReference type="GO" id="GO:0005179">
    <property type="term" value="F:hormone activity"/>
    <property type="evidence" value="ECO:0007669"/>
    <property type="project" value="UniProtKB-KW"/>
</dbReference>
<evidence type="ECO:0000256" key="8">
    <source>
        <dbReference type="SAM" id="SignalP"/>
    </source>
</evidence>
<reference evidence="9 10" key="1">
    <citation type="submission" date="2024-01" db="EMBL/GenBank/DDBJ databases">
        <title>The complete chloroplast genome sequence of Lithospermum erythrorhizon: insights into the phylogenetic relationship among Boraginaceae species and the maternal lineages of purple gromwells.</title>
        <authorList>
            <person name="Okada T."/>
            <person name="Watanabe K."/>
        </authorList>
    </citation>
    <scope>NUCLEOTIDE SEQUENCE [LARGE SCALE GENOMIC DNA]</scope>
</reference>
<sequence length="82" mass="9307">MAGQRKMLVALFATLLVCSAFFEANALRHINYRDLVADRTPCNGKNAGNCRPKVEANPYNRGCLKETRCRHGRKLLHIPEEH</sequence>
<dbReference type="InterPro" id="IPR008801">
    <property type="entry name" value="RALF"/>
</dbReference>
<accession>A0AAV3NQN5</accession>
<proteinExistence type="inferred from homology"/>
<evidence type="ECO:0000256" key="3">
    <source>
        <dbReference type="ARBA" id="ARBA00022525"/>
    </source>
</evidence>
<gene>
    <name evidence="9" type="ORF">LIER_02776</name>
</gene>
<comment type="caution">
    <text evidence="9">The sequence shown here is derived from an EMBL/GenBank/DDBJ whole genome shotgun (WGS) entry which is preliminary data.</text>
</comment>
<protein>
    <submittedName>
        <fullName evidence="9">Uncharacterized protein</fullName>
    </submittedName>
</protein>
<keyword evidence="6" id="KW-1015">Disulfide bond</keyword>
<dbReference type="Proteomes" id="UP001454036">
    <property type="component" value="Unassembled WGS sequence"/>
</dbReference>
<feature type="signal peptide" evidence="8">
    <location>
        <begin position="1"/>
        <end position="26"/>
    </location>
</feature>
<evidence type="ECO:0000313" key="10">
    <source>
        <dbReference type="Proteomes" id="UP001454036"/>
    </source>
</evidence>
<keyword evidence="3" id="KW-0964">Secreted</keyword>
<keyword evidence="5 8" id="KW-0732">Signal</keyword>
<comment type="similarity">
    <text evidence="2">Belongs to the plant rapid alkalinization factor (RALF) family.</text>
</comment>
<name>A0AAV3NQN5_LITER</name>
<evidence type="ECO:0000256" key="5">
    <source>
        <dbReference type="ARBA" id="ARBA00022729"/>
    </source>
</evidence>
<dbReference type="EMBL" id="BAABME010000313">
    <property type="protein sequence ID" value="GAA0141689.1"/>
    <property type="molecule type" value="Genomic_DNA"/>
</dbReference>